<dbReference type="InterPro" id="IPR003509">
    <property type="entry name" value="UPF0102_YraN-like"/>
</dbReference>
<dbReference type="NCBIfam" id="NF009150">
    <property type="entry name" value="PRK12497.1-3"/>
    <property type="match status" value="1"/>
</dbReference>
<name>A0A3S9SVQ4_9FIRM</name>
<accession>A0A3S9SVQ4</accession>
<dbReference type="Pfam" id="PF02021">
    <property type="entry name" value="UPF0102"/>
    <property type="match status" value="1"/>
</dbReference>
<proteinExistence type="inferred from homology"/>
<dbReference type="NCBIfam" id="NF009154">
    <property type="entry name" value="PRK12497.3-3"/>
    <property type="match status" value="1"/>
</dbReference>
<gene>
    <name evidence="3" type="ORF">BBF96_02485</name>
</gene>
<evidence type="ECO:0000256" key="1">
    <source>
        <dbReference type="ARBA" id="ARBA00006738"/>
    </source>
</evidence>
<dbReference type="NCBIfam" id="TIGR00252">
    <property type="entry name" value="YraN family protein"/>
    <property type="match status" value="1"/>
</dbReference>
<comment type="similarity">
    <text evidence="1 2">Belongs to the UPF0102 family.</text>
</comment>
<dbReference type="GO" id="GO:0003676">
    <property type="term" value="F:nucleic acid binding"/>
    <property type="evidence" value="ECO:0007669"/>
    <property type="project" value="InterPro"/>
</dbReference>
<dbReference type="Proteomes" id="UP000267250">
    <property type="component" value="Chromosome"/>
</dbReference>
<evidence type="ECO:0000256" key="2">
    <source>
        <dbReference type="HAMAP-Rule" id="MF_00048"/>
    </source>
</evidence>
<sequence length="121" mass="13982">MKKVELGRLGEKLARDYFLKAGYNILAENYRTPLGEIDLVVEKDKTIIFVEVRTRSTPSFGAPEESISRSKRERLIRLALQFCAHHYLYSQNLRFDVIAISFFDNEPKIEHIKNAFFAGGN</sequence>
<dbReference type="SUPFAM" id="SSF52980">
    <property type="entry name" value="Restriction endonuclease-like"/>
    <property type="match status" value="1"/>
</dbReference>
<dbReference type="PANTHER" id="PTHR34039">
    <property type="entry name" value="UPF0102 PROTEIN YRAN"/>
    <property type="match status" value="1"/>
</dbReference>
<dbReference type="KEGG" id="aft:BBF96_02485"/>
<dbReference type="InterPro" id="IPR011335">
    <property type="entry name" value="Restrct_endonuc-II-like"/>
</dbReference>
<evidence type="ECO:0000313" key="3">
    <source>
        <dbReference type="EMBL" id="AZR72358.1"/>
    </source>
</evidence>
<dbReference type="CDD" id="cd20736">
    <property type="entry name" value="PoNe_Nuclease"/>
    <property type="match status" value="1"/>
</dbReference>
<protein>
    <recommendedName>
        <fullName evidence="2">UPF0102 protein BBF96_02485</fullName>
    </recommendedName>
</protein>
<keyword evidence="4" id="KW-1185">Reference proteome</keyword>
<dbReference type="InterPro" id="IPR011856">
    <property type="entry name" value="tRNA_endonuc-like_dom_sf"/>
</dbReference>
<dbReference type="PANTHER" id="PTHR34039:SF1">
    <property type="entry name" value="UPF0102 PROTEIN YRAN"/>
    <property type="match status" value="1"/>
</dbReference>
<dbReference type="RefSeq" id="WP_127015691.1">
    <property type="nucleotide sequence ID" value="NZ_CP016379.1"/>
</dbReference>
<dbReference type="EMBL" id="CP016379">
    <property type="protein sequence ID" value="AZR72358.1"/>
    <property type="molecule type" value="Genomic_DNA"/>
</dbReference>
<organism evidence="3 4">
    <name type="scientific">Anoxybacter fermentans</name>
    <dbReference type="NCBI Taxonomy" id="1323375"/>
    <lineage>
        <taxon>Bacteria</taxon>
        <taxon>Bacillati</taxon>
        <taxon>Bacillota</taxon>
        <taxon>Clostridia</taxon>
        <taxon>Halanaerobiales</taxon>
        <taxon>Anoxybacter</taxon>
    </lineage>
</organism>
<reference evidence="3 4" key="1">
    <citation type="submission" date="2016-07" db="EMBL/GenBank/DDBJ databases">
        <title>Genome and transcriptome analysis of iron-reducing fermentative bacteria Anoxybacter fermentans.</title>
        <authorList>
            <person name="Zeng X."/>
            <person name="Shao Z."/>
        </authorList>
    </citation>
    <scope>NUCLEOTIDE SEQUENCE [LARGE SCALE GENOMIC DNA]</scope>
    <source>
        <strain evidence="3 4">DY22613</strain>
    </source>
</reference>
<dbReference type="HAMAP" id="MF_00048">
    <property type="entry name" value="UPF0102"/>
    <property type="match status" value="1"/>
</dbReference>
<dbReference type="AlphaFoldDB" id="A0A3S9SVQ4"/>
<dbReference type="OrthoDB" id="9802516at2"/>
<evidence type="ECO:0000313" key="4">
    <source>
        <dbReference type="Proteomes" id="UP000267250"/>
    </source>
</evidence>
<dbReference type="Gene3D" id="3.40.1350.10">
    <property type="match status" value="1"/>
</dbReference>